<protein>
    <submittedName>
        <fullName evidence="1">Uncharacterized protein</fullName>
    </submittedName>
</protein>
<evidence type="ECO:0000313" key="1">
    <source>
        <dbReference type="EMBL" id="CAE0809825.1"/>
    </source>
</evidence>
<dbReference type="AlphaFoldDB" id="A0A7S4CXX8"/>
<name>A0A7S4CXX8_9EUGL</name>
<accession>A0A7S4CXX8</accession>
<organism evidence="1">
    <name type="scientific">Eutreptiella gymnastica</name>
    <dbReference type="NCBI Taxonomy" id="73025"/>
    <lineage>
        <taxon>Eukaryota</taxon>
        <taxon>Discoba</taxon>
        <taxon>Euglenozoa</taxon>
        <taxon>Euglenida</taxon>
        <taxon>Spirocuta</taxon>
        <taxon>Euglenophyceae</taxon>
        <taxon>Eutreptiales</taxon>
        <taxon>Eutreptiaceae</taxon>
        <taxon>Eutreptiella</taxon>
    </lineage>
</organism>
<sequence>MHEQLCSIVGHKLKNNNAYWAAGRVWVRTNCIPMGGPFSAQGADIHSLWQAYQHRGHFRQIGTLTVSHEGFPMWEGRWGREAMCQFQDNILIAIGCPPSKQASLILENW</sequence>
<gene>
    <name evidence="1" type="ORF">EGYM00163_LOCUS20959</name>
</gene>
<reference evidence="1" key="1">
    <citation type="submission" date="2021-01" db="EMBL/GenBank/DDBJ databases">
        <authorList>
            <person name="Corre E."/>
            <person name="Pelletier E."/>
            <person name="Niang G."/>
            <person name="Scheremetjew M."/>
            <person name="Finn R."/>
            <person name="Kale V."/>
            <person name="Holt S."/>
            <person name="Cochrane G."/>
            <person name="Meng A."/>
            <person name="Brown T."/>
            <person name="Cohen L."/>
        </authorList>
    </citation>
    <scope>NUCLEOTIDE SEQUENCE</scope>
    <source>
        <strain evidence="1">CCMP1594</strain>
    </source>
</reference>
<proteinExistence type="predicted"/>
<dbReference type="EMBL" id="HBJA01059182">
    <property type="protein sequence ID" value="CAE0809825.1"/>
    <property type="molecule type" value="Transcribed_RNA"/>
</dbReference>